<dbReference type="EMBL" id="CP017174">
    <property type="protein sequence ID" value="QDE71615.1"/>
    <property type="molecule type" value="Genomic_DNA"/>
</dbReference>
<keyword evidence="1" id="KW-0732">Signal</keyword>
<dbReference type="AlphaFoldDB" id="A0AAE6G604"/>
<feature type="signal peptide" evidence="1">
    <location>
        <begin position="1"/>
        <end position="27"/>
    </location>
</feature>
<evidence type="ECO:0000313" key="2">
    <source>
        <dbReference type="EMBL" id="QDE71615.1"/>
    </source>
</evidence>
<name>A0AAE6G604_MYXXA</name>
<accession>A0AAE6G604</accession>
<organism evidence="2 3">
    <name type="scientific">Myxococcus xanthus</name>
    <dbReference type="NCBI Taxonomy" id="34"/>
    <lineage>
        <taxon>Bacteria</taxon>
        <taxon>Pseudomonadati</taxon>
        <taxon>Myxococcota</taxon>
        <taxon>Myxococcia</taxon>
        <taxon>Myxococcales</taxon>
        <taxon>Cystobacterineae</taxon>
        <taxon>Myxococcaceae</taxon>
        <taxon>Myxococcus</taxon>
    </lineage>
</organism>
<gene>
    <name evidence="2" type="ORF">BHS09_34075</name>
</gene>
<sequence>MRVIASLAALPRLLALTLCLFGAQALASYASVPDGTVLLSSGNTNRYLVAGGARFFIPSTQWSLYSGANLVVMSQSAIDAITQIPQDGTLLREHGYAAIYVVVGGTIWWIPSPTELDHWDDWKTINNVPRQWETAFQDYSVQVLVRERTGTQVYVWIAGAKFAITNASDLAYYGGEPNVKTVPLGTLASYTSEPFCGVSLRERSSSTVYYLGYHAYAPTTLRKYAALWAADGVVPDGALASFPVTTGEPACIW</sequence>
<feature type="chain" id="PRO_5042143716" description="Lipoprotein" evidence="1">
    <location>
        <begin position="28"/>
        <end position="253"/>
    </location>
</feature>
<evidence type="ECO:0000313" key="3">
    <source>
        <dbReference type="Proteomes" id="UP000320179"/>
    </source>
</evidence>
<evidence type="ECO:0000256" key="1">
    <source>
        <dbReference type="SAM" id="SignalP"/>
    </source>
</evidence>
<dbReference type="Proteomes" id="UP000320179">
    <property type="component" value="Chromosome"/>
</dbReference>
<proteinExistence type="predicted"/>
<protein>
    <recommendedName>
        <fullName evidence="4">Lipoprotein</fullName>
    </recommendedName>
</protein>
<reference evidence="2 3" key="1">
    <citation type="journal article" date="2019" name="Science">
        <title>Social genes are selection hotspots in kin groups of a soil microbe.</title>
        <authorList>
            <person name="Wielgoss S."/>
            <person name="Wolfensberger R."/>
            <person name="Sun L."/>
            <person name="Fiegna F."/>
            <person name="Velicer G.J."/>
        </authorList>
    </citation>
    <scope>NUCLEOTIDE SEQUENCE [LARGE SCALE GENOMIC DNA]</scope>
    <source>
        <strain evidence="2 3">MC3.5.9c15</strain>
    </source>
</reference>
<evidence type="ECO:0008006" key="4">
    <source>
        <dbReference type="Google" id="ProtNLM"/>
    </source>
</evidence>